<keyword evidence="3" id="KW-1185">Reference proteome</keyword>
<organism evidence="3 4">
    <name type="scientific">Xenopus laevis</name>
    <name type="common">African clawed frog</name>
    <dbReference type="NCBI Taxonomy" id="8355"/>
    <lineage>
        <taxon>Eukaryota</taxon>
        <taxon>Metazoa</taxon>
        <taxon>Chordata</taxon>
        <taxon>Craniata</taxon>
        <taxon>Vertebrata</taxon>
        <taxon>Euteleostomi</taxon>
        <taxon>Amphibia</taxon>
        <taxon>Batrachia</taxon>
        <taxon>Anura</taxon>
        <taxon>Pipoidea</taxon>
        <taxon>Pipidae</taxon>
        <taxon>Xenopodinae</taxon>
        <taxon>Xenopus</taxon>
        <taxon>Xenopus</taxon>
    </lineage>
</organism>
<evidence type="ECO:0000313" key="3">
    <source>
        <dbReference type="Proteomes" id="UP000186698"/>
    </source>
</evidence>
<accession>A0A8J1LWH9</accession>
<dbReference type="AlphaFoldDB" id="A0A8J1LWH9"/>
<sequence>MKRAKASSRQIVGISSRCQQDQFQWMIDMLTSHLSELVTEVKYYPITNENSDEWKKEVKGCSFGILYHSLKHGRINITDVEGSLYDKELLYMSQCLDKENVMVVLDDLEQTTEEETKRILRTQPSIKHCSSLLLLTAKKDKENYFLFQIDAISPLLNTVKSRSSSAFAIKNTSSTEARSLCDGDSTETHVNRRGPGTTRVNRRGPGTTPASISAPVAISLGADAAPINNQVVEMLTRVLSSVEQITTKISNQTEQLEEFKKEHQANISRLNQQFEIFKKEVIQQLQGLL</sequence>
<dbReference type="KEGG" id="xla:121398242"/>
<evidence type="ECO:0000256" key="1">
    <source>
        <dbReference type="SAM" id="Coils"/>
    </source>
</evidence>
<dbReference type="GeneID" id="121398242"/>
<dbReference type="RefSeq" id="XP_041433095.1">
    <property type="nucleotide sequence ID" value="XM_041577161.1"/>
</dbReference>
<dbReference type="OrthoDB" id="9906453at2759"/>
<protein>
    <submittedName>
        <fullName evidence="4">Uncharacterized protein LOC121398242</fullName>
    </submittedName>
</protein>
<evidence type="ECO:0000256" key="2">
    <source>
        <dbReference type="SAM" id="MobiDB-lite"/>
    </source>
</evidence>
<feature type="coiled-coil region" evidence="1">
    <location>
        <begin position="242"/>
        <end position="280"/>
    </location>
</feature>
<dbReference type="Proteomes" id="UP000186698">
    <property type="component" value="Chromosome 9_10L"/>
</dbReference>
<gene>
    <name evidence="4" type="primary">LOC121398242</name>
</gene>
<keyword evidence="1" id="KW-0175">Coiled coil</keyword>
<feature type="region of interest" description="Disordered" evidence="2">
    <location>
        <begin position="178"/>
        <end position="209"/>
    </location>
</feature>
<evidence type="ECO:0000313" key="4">
    <source>
        <dbReference type="RefSeq" id="XP_041433095.1"/>
    </source>
</evidence>
<name>A0A8J1LWH9_XENLA</name>
<reference evidence="4" key="1">
    <citation type="submission" date="2025-08" db="UniProtKB">
        <authorList>
            <consortium name="RefSeq"/>
        </authorList>
    </citation>
    <scope>IDENTIFICATION</scope>
    <source>
        <strain evidence="4">J_2021</strain>
        <tissue evidence="4">Erythrocytes</tissue>
    </source>
</reference>
<proteinExistence type="predicted"/>